<protein>
    <submittedName>
        <fullName evidence="1">Uncharacterized protein</fullName>
    </submittedName>
</protein>
<evidence type="ECO:0000313" key="1">
    <source>
        <dbReference type="EMBL" id="KAJ4972141.1"/>
    </source>
</evidence>
<reference evidence="1" key="1">
    <citation type="journal article" date="2023" name="Plant J.">
        <title>The genome of the king protea, Protea cynaroides.</title>
        <authorList>
            <person name="Chang J."/>
            <person name="Duong T.A."/>
            <person name="Schoeman C."/>
            <person name="Ma X."/>
            <person name="Roodt D."/>
            <person name="Barker N."/>
            <person name="Li Z."/>
            <person name="Van de Peer Y."/>
            <person name="Mizrachi E."/>
        </authorList>
    </citation>
    <scope>NUCLEOTIDE SEQUENCE</scope>
    <source>
        <tissue evidence="1">Young leaves</tissue>
    </source>
</reference>
<accession>A0A9Q0KL02</accession>
<sequence length="128" mass="14263">MKKTFGNMQFFVNTLDHLEQLVLLPVTRKLGGWGGLSLTSLIKAITANEVSMALQLDGIDESVWENMLGPDRFMELAMSRVEIANAIAERLDNQVTSLTPPSSETPKEPLVFDCTPCNYFDQPFLKQG</sequence>
<dbReference type="EMBL" id="JAMYWD010000005">
    <property type="protein sequence ID" value="KAJ4972141.1"/>
    <property type="molecule type" value="Genomic_DNA"/>
</dbReference>
<comment type="caution">
    <text evidence="1">The sequence shown here is derived from an EMBL/GenBank/DDBJ whole genome shotgun (WGS) entry which is preliminary data.</text>
</comment>
<organism evidence="1 2">
    <name type="scientific">Protea cynaroides</name>
    <dbReference type="NCBI Taxonomy" id="273540"/>
    <lineage>
        <taxon>Eukaryota</taxon>
        <taxon>Viridiplantae</taxon>
        <taxon>Streptophyta</taxon>
        <taxon>Embryophyta</taxon>
        <taxon>Tracheophyta</taxon>
        <taxon>Spermatophyta</taxon>
        <taxon>Magnoliopsida</taxon>
        <taxon>Proteales</taxon>
        <taxon>Proteaceae</taxon>
        <taxon>Protea</taxon>
    </lineage>
</organism>
<dbReference type="Proteomes" id="UP001141806">
    <property type="component" value="Unassembled WGS sequence"/>
</dbReference>
<keyword evidence="2" id="KW-1185">Reference proteome</keyword>
<dbReference type="AlphaFoldDB" id="A0A9Q0KL02"/>
<proteinExistence type="predicted"/>
<gene>
    <name evidence="1" type="ORF">NE237_005240</name>
</gene>
<name>A0A9Q0KL02_9MAGN</name>
<evidence type="ECO:0000313" key="2">
    <source>
        <dbReference type="Proteomes" id="UP001141806"/>
    </source>
</evidence>